<feature type="compositionally biased region" description="Pro residues" evidence="1">
    <location>
        <begin position="142"/>
        <end position="151"/>
    </location>
</feature>
<feature type="region of interest" description="Disordered" evidence="1">
    <location>
        <begin position="1"/>
        <end position="189"/>
    </location>
</feature>
<dbReference type="VEuPathDB" id="VectorBase:PPAI002592"/>
<name>A0A1B0D535_PHLPP</name>
<dbReference type="EnsemblMetazoa" id="PPAI002592-RA">
    <property type="protein sequence ID" value="PPAI002592-PA"/>
    <property type="gene ID" value="PPAI002592"/>
</dbReference>
<protein>
    <submittedName>
        <fullName evidence="2">Uncharacterized protein</fullName>
    </submittedName>
</protein>
<evidence type="ECO:0000256" key="1">
    <source>
        <dbReference type="SAM" id="MobiDB-lite"/>
    </source>
</evidence>
<dbReference type="AlphaFoldDB" id="A0A1B0D535"/>
<feature type="compositionally biased region" description="Basic and acidic residues" evidence="1">
    <location>
        <begin position="44"/>
        <end position="71"/>
    </location>
</feature>
<sequence length="189" mass="20569">MGHADLRRPSVKKFRAPDIPKLPPRNPDEKKENVPVAVTSPTKSSKDPAEMSLKERLALFEKNRIASKRPEIPSGKPPLPKKPDNISSGGIRDKIATLFSSSASSSSSQEKGRQVNVENILNRQVIRKSSTDNSTDPILRPLLPPPAPPGVSSPGKRKSGELESIEMVPIVEEPKRPKPSQPVNSVALQ</sequence>
<dbReference type="VEuPathDB" id="VectorBase:PPAPM1_009890"/>
<feature type="compositionally biased region" description="Polar residues" evidence="1">
    <location>
        <begin position="116"/>
        <end position="136"/>
    </location>
</feature>
<evidence type="ECO:0000313" key="3">
    <source>
        <dbReference type="Proteomes" id="UP000092462"/>
    </source>
</evidence>
<dbReference type="Proteomes" id="UP000092462">
    <property type="component" value="Unassembled WGS sequence"/>
</dbReference>
<organism evidence="2 3">
    <name type="scientific">Phlebotomus papatasi</name>
    <name type="common">Sandfly</name>
    <dbReference type="NCBI Taxonomy" id="29031"/>
    <lineage>
        <taxon>Eukaryota</taxon>
        <taxon>Metazoa</taxon>
        <taxon>Ecdysozoa</taxon>
        <taxon>Arthropoda</taxon>
        <taxon>Hexapoda</taxon>
        <taxon>Insecta</taxon>
        <taxon>Pterygota</taxon>
        <taxon>Neoptera</taxon>
        <taxon>Endopterygota</taxon>
        <taxon>Diptera</taxon>
        <taxon>Nematocera</taxon>
        <taxon>Psychodoidea</taxon>
        <taxon>Psychodidae</taxon>
        <taxon>Phlebotomus</taxon>
        <taxon>Phlebotomus</taxon>
    </lineage>
</organism>
<reference evidence="2" key="1">
    <citation type="submission" date="2022-08" db="UniProtKB">
        <authorList>
            <consortium name="EnsemblMetazoa"/>
        </authorList>
    </citation>
    <scope>IDENTIFICATION</scope>
    <source>
        <strain evidence="2">Israel</strain>
    </source>
</reference>
<keyword evidence="3" id="KW-1185">Reference proteome</keyword>
<dbReference type="EMBL" id="AJVK01011699">
    <property type="status" value="NOT_ANNOTATED_CDS"/>
    <property type="molecule type" value="Genomic_DNA"/>
</dbReference>
<evidence type="ECO:0000313" key="2">
    <source>
        <dbReference type="EnsemblMetazoa" id="PPAI002592-PA"/>
    </source>
</evidence>
<accession>A0A1B0D535</accession>
<proteinExistence type="predicted"/>